<dbReference type="Proteomes" id="UP000288805">
    <property type="component" value="Unassembled WGS sequence"/>
</dbReference>
<dbReference type="AlphaFoldDB" id="A0A438J4X6"/>
<evidence type="ECO:0008006" key="3">
    <source>
        <dbReference type="Google" id="ProtNLM"/>
    </source>
</evidence>
<proteinExistence type="predicted"/>
<gene>
    <name evidence="1" type="ORF">CK203_021574</name>
</gene>
<accession>A0A438J4X6</accession>
<sequence length="167" mass="19884">MHIVEREKLSYIRGKTNLPKESKDGYEKWYAENQKVKKWLLMSMSPEIMKRYLRLPTAQEIWSALSKAFYDGSDELQVFTLNQKAFTAKQNSRSLFEYYGELTEIFCKLDHRDKVVMKDPEDIAAYRKSIERQRVHIFLAGLGGDLSKFEERFYAKILFPIWKNVMH</sequence>
<dbReference type="PANTHER" id="PTHR37610">
    <property type="entry name" value="CCHC-TYPE DOMAIN-CONTAINING PROTEIN"/>
    <property type="match status" value="1"/>
</dbReference>
<dbReference type="Pfam" id="PF14223">
    <property type="entry name" value="Retrotran_gag_2"/>
    <property type="match status" value="1"/>
</dbReference>
<organism evidence="1 2">
    <name type="scientific">Vitis vinifera</name>
    <name type="common">Grape</name>
    <dbReference type="NCBI Taxonomy" id="29760"/>
    <lineage>
        <taxon>Eukaryota</taxon>
        <taxon>Viridiplantae</taxon>
        <taxon>Streptophyta</taxon>
        <taxon>Embryophyta</taxon>
        <taxon>Tracheophyta</taxon>
        <taxon>Spermatophyta</taxon>
        <taxon>Magnoliopsida</taxon>
        <taxon>eudicotyledons</taxon>
        <taxon>Gunneridae</taxon>
        <taxon>Pentapetalae</taxon>
        <taxon>rosids</taxon>
        <taxon>Vitales</taxon>
        <taxon>Vitaceae</taxon>
        <taxon>Viteae</taxon>
        <taxon>Vitis</taxon>
    </lineage>
</organism>
<name>A0A438J4X6_VITVI</name>
<comment type="caution">
    <text evidence="1">The sequence shown here is derived from an EMBL/GenBank/DDBJ whole genome shotgun (WGS) entry which is preliminary data.</text>
</comment>
<evidence type="ECO:0000313" key="1">
    <source>
        <dbReference type="EMBL" id="RVX04021.1"/>
    </source>
</evidence>
<reference evidence="1 2" key="1">
    <citation type="journal article" date="2018" name="PLoS Genet.">
        <title>Population sequencing reveals clonal diversity and ancestral inbreeding in the grapevine cultivar Chardonnay.</title>
        <authorList>
            <person name="Roach M.J."/>
            <person name="Johnson D.L."/>
            <person name="Bohlmann J."/>
            <person name="van Vuuren H.J."/>
            <person name="Jones S.J."/>
            <person name="Pretorius I.S."/>
            <person name="Schmidt S.A."/>
            <person name="Borneman A.R."/>
        </authorList>
    </citation>
    <scope>NUCLEOTIDE SEQUENCE [LARGE SCALE GENOMIC DNA]</scope>
    <source>
        <strain evidence="2">cv. Chardonnay</strain>
        <tissue evidence="1">Leaf</tissue>
    </source>
</reference>
<protein>
    <recommendedName>
        <fullName evidence="3">Retrotransposon gag domain-containing protein</fullName>
    </recommendedName>
</protein>
<dbReference type="EMBL" id="QGNW01000063">
    <property type="protein sequence ID" value="RVX04021.1"/>
    <property type="molecule type" value="Genomic_DNA"/>
</dbReference>
<evidence type="ECO:0000313" key="2">
    <source>
        <dbReference type="Proteomes" id="UP000288805"/>
    </source>
</evidence>
<dbReference type="PANTHER" id="PTHR37610:SF45">
    <property type="entry name" value="RETROTRANSPOSON GAG DOMAIN-CONTAINING PROTEIN"/>
    <property type="match status" value="1"/>
</dbReference>